<feature type="compositionally biased region" description="Low complexity" evidence="1">
    <location>
        <begin position="547"/>
        <end position="562"/>
    </location>
</feature>
<name>A0A653BQ47_CALMS</name>
<feature type="region of interest" description="Disordered" evidence="1">
    <location>
        <begin position="971"/>
        <end position="999"/>
    </location>
</feature>
<feature type="compositionally biased region" description="Low complexity" evidence="1">
    <location>
        <begin position="464"/>
        <end position="488"/>
    </location>
</feature>
<sequence length="1258" mass="141854">PSTAEEDAASSSTTRTTPELVSTAAAGLLPRRTGYHGTITLAVWYRGQLSRAPTALLRQEYRLSLSTVGDATHGRLLLLTTRSRILTHPYPGVTPFHQWPADSLWIFTVQFGAMGILPATVVLCFLVATCLAIDEHRPQRKEKRQLGYQISHHYASLPSSYRLERRISTGPQYHPHHPPPYYPRPYHKGTPNSYPIPPYAVQMEPLVHYSQRDPLYDTNILSLDYPHSNDLLTDGNNHLEQHHHHSGYGPPKPHIIERPVYIKEPEPIIEIIIKESNVSLPAPPPPPPPPKKKKEQVQVFYVKYQKNPNGKGKDAIIYDKPVPAISPKLPEDEEEEVEEAPYNYHTDLATAPPPPSTTLRTIIKPDSEVYHSPSGVKVTFGKEGFDYDKRSSKPEDYVPTYQKQQPQQQQPQGRQLTSFSNAYFKRPSSSQGFQSPSFGSNPRQPQAYRPITFPNSNFKTFGRQQYQQQSPFQQPPQFSRPSQPFNSFGSQGLTSPHFSHSISHPPPPRFQNSRPPPAPPAIPPRQPVPYTPFDKIRPQQPFPQPSPLSSHQSPPHQHQPIQFRPESHFPIYQQLPLAQQNYVFNKPPRFSQVLQTVKEERVPPQPIVQQQLPLEHEHHDQFSQTPEFQQHHQPPQQHDQQSAQPQFSTSHQQPPQHHEQQPAQPQFSSHQQGFQQHQNQQKPPQQYNHQQSQSHQSQPQHNFVQHNFNTERPQIQQQPVNNQLSQNDHLNILPPGGQLIQSVPKYEQHFSTVEPSAASNTKYQQKAIQNFNSQENLQSFTSNEQVSSNELLQQQKAFERQKELLEQRKQQQHKLLEEQRKRLQEEQLKQYLEQQQQQESRNPAPPPNGYFQSTRKEFVSSTPGIRYQSTTSNPSTTSTTTEAPTPSTTTKDPKILEAQLPDEVPEELRAQLLSSGILNNADISVLDYDKVGDIPLSALPPDQLANFFNAGGAAQIGAGSEPVAARLQVDGSEVRKSDDQESEEEEGAASEIEEVKMDAPTKKEAVDLKVVRYDPESSEGKEVQEAYVADTAGTVNPVVLNDNSYSRYLPLKVNGTQFPIPDVPELRGKRISSVVVLAPVSYDFSPSRQARSTKEEEKGENQTPKGPGDIDLIHDATLKKLIVEPTLENYRRFLESQNKTKNDQQSVILLVADPPDPASTEKEIFMYDVATQTVSKLSGELSSAFVEAAEANSAPSGDGQVAASSMIETKVPFPQQDWSESGTNILERRMSVQDDMDTDTTDQLEKTVEASDSDKTGQ</sequence>
<feature type="compositionally biased region" description="Basic and acidic residues" evidence="1">
    <location>
        <begin position="1243"/>
        <end position="1258"/>
    </location>
</feature>
<dbReference type="EMBL" id="CAACVG010003589">
    <property type="protein sequence ID" value="VEN37634.1"/>
    <property type="molecule type" value="Genomic_DNA"/>
</dbReference>
<feature type="compositionally biased region" description="Low complexity" evidence="1">
    <location>
        <begin position="869"/>
        <end position="890"/>
    </location>
</feature>
<feature type="region of interest" description="Disordered" evidence="1">
    <location>
        <begin position="1230"/>
        <end position="1258"/>
    </location>
</feature>
<feature type="non-terminal residue" evidence="2">
    <location>
        <position position="1"/>
    </location>
</feature>
<feature type="compositionally biased region" description="Pro residues" evidence="1">
    <location>
        <begin position="504"/>
        <end position="530"/>
    </location>
</feature>
<evidence type="ECO:0000256" key="1">
    <source>
        <dbReference type="SAM" id="MobiDB-lite"/>
    </source>
</evidence>
<feature type="region of interest" description="Disordered" evidence="1">
    <location>
        <begin position="595"/>
        <end position="700"/>
    </location>
</feature>
<feature type="region of interest" description="Disordered" evidence="1">
    <location>
        <begin position="367"/>
        <end position="569"/>
    </location>
</feature>
<dbReference type="AlphaFoldDB" id="A0A653BQ47"/>
<feature type="region of interest" description="Disordered" evidence="1">
    <location>
        <begin position="1085"/>
        <end position="1111"/>
    </location>
</feature>
<reference evidence="2 3" key="1">
    <citation type="submission" date="2019-01" db="EMBL/GenBank/DDBJ databases">
        <authorList>
            <person name="Sayadi A."/>
        </authorList>
    </citation>
    <scope>NUCLEOTIDE SEQUENCE [LARGE SCALE GENOMIC DNA]</scope>
</reference>
<protein>
    <submittedName>
        <fullName evidence="2">Uncharacterized protein</fullName>
    </submittedName>
</protein>
<gene>
    <name evidence="2" type="ORF">CALMAC_LOCUS2826</name>
</gene>
<feature type="compositionally biased region" description="Low complexity" evidence="1">
    <location>
        <begin position="631"/>
        <end position="700"/>
    </location>
</feature>
<organism evidence="2 3">
    <name type="scientific">Callosobruchus maculatus</name>
    <name type="common">Southern cowpea weevil</name>
    <name type="synonym">Pulse bruchid</name>
    <dbReference type="NCBI Taxonomy" id="64391"/>
    <lineage>
        <taxon>Eukaryota</taxon>
        <taxon>Metazoa</taxon>
        <taxon>Ecdysozoa</taxon>
        <taxon>Arthropoda</taxon>
        <taxon>Hexapoda</taxon>
        <taxon>Insecta</taxon>
        <taxon>Pterygota</taxon>
        <taxon>Neoptera</taxon>
        <taxon>Endopterygota</taxon>
        <taxon>Coleoptera</taxon>
        <taxon>Polyphaga</taxon>
        <taxon>Cucujiformia</taxon>
        <taxon>Chrysomeloidea</taxon>
        <taxon>Chrysomelidae</taxon>
        <taxon>Bruchinae</taxon>
        <taxon>Bruchini</taxon>
        <taxon>Callosobruchus</taxon>
    </lineage>
</organism>
<dbReference type="Proteomes" id="UP000410492">
    <property type="component" value="Unassembled WGS sequence"/>
</dbReference>
<dbReference type="PANTHER" id="PTHR48125:SF12">
    <property type="entry name" value="AT HOOK TRANSCRIPTION FACTOR FAMILY-RELATED"/>
    <property type="match status" value="1"/>
</dbReference>
<feature type="compositionally biased region" description="Low complexity" evidence="1">
    <location>
        <begin position="830"/>
        <end position="839"/>
    </location>
</feature>
<dbReference type="PANTHER" id="PTHR48125">
    <property type="entry name" value="LP07818P1"/>
    <property type="match status" value="1"/>
</dbReference>
<feature type="compositionally biased region" description="Low complexity" evidence="1">
    <location>
        <begin position="427"/>
        <end position="440"/>
    </location>
</feature>
<keyword evidence="3" id="KW-1185">Reference proteome</keyword>
<accession>A0A653BQ47</accession>
<evidence type="ECO:0000313" key="2">
    <source>
        <dbReference type="EMBL" id="VEN37634.1"/>
    </source>
</evidence>
<feature type="compositionally biased region" description="Acidic residues" evidence="1">
    <location>
        <begin position="980"/>
        <end position="992"/>
    </location>
</feature>
<feature type="compositionally biased region" description="Low complexity" evidence="1">
    <location>
        <begin position="402"/>
        <end position="412"/>
    </location>
</feature>
<feature type="compositionally biased region" description="Polar residues" evidence="1">
    <location>
        <begin position="453"/>
        <end position="463"/>
    </location>
</feature>
<feature type="region of interest" description="Disordered" evidence="1">
    <location>
        <begin position="830"/>
        <end position="893"/>
    </location>
</feature>
<evidence type="ECO:0000313" key="3">
    <source>
        <dbReference type="Proteomes" id="UP000410492"/>
    </source>
</evidence>
<feature type="compositionally biased region" description="Basic and acidic residues" evidence="1">
    <location>
        <begin position="383"/>
        <end position="396"/>
    </location>
</feature>
<dbReference type="OrthoDB" id="6378339at2759"/>
<proteinExistence type="predicted"/>